<name>D5EET9_AMICL</name>
<dbReference type="STRING" id="572547.Amico_0946"/>
<gene>
    <name evidence="1" type="ordered locus">Amico_0946</name>
</gene>
<dbReference type="SUPFAM" id="SSF54611">
    <property type="entry name" value="SecB-like"/>
    <property type="match status" value="1"/>
</dbReference>
<dbReference type="HOGENOM" id="CLU_1700551_0_0_0"/>
<organism evidence="1 2">
    <name type="scientific">Aminobacterium colombiense (strain DSM 12261 / ALA-1)</name>
    <dbReference type="NCBI Taxonomy" id="572547"/>
    <lineage>
        <taxon>Bacteria</taxon>
        <taxon>Thermotogati</taxon>
        <taxon>Synergistota</taxon>
        <taxon>Synergistia</taxon>
        <taxon>Synergistales</taxon>
        <taxon>Aminobacteriaceae</taxon>
        <taxon>Aminobacterium</taxon>
    </lineage>
</organism>
<dbReference type="Proteomes" id="UP000002366">
    <property type="component" value="Chromosome"/>
</dbReference>
<sequence length="154" mass="17406">MNIMNVPVPLEIDHYFFPEIVFKAFPPGKKKKKVVPDCNVNYSHTPLDNSGTFQVFLRVISNEDEKSEHYYYKFSIAAVGIFKWSNGFPPGEKERKAFEERLVITGLSILYSGVRNMLQTITGIGPYSPPYILKPISFVPGTEEGSLTPESPNE</sequence>
<evidence type="ECO:0000313" key="1">
    <source>
        <dbReference type="EMBL" id="ADE57071.1"/>
    </source>
</evidence>
<protein>
    <recommendedName>
        <fullName evidence="3">Preprotein translocase subunit SecB</fullName>
    </recommendedName>
</protein>
<dbReference type="AlphaFoldDB" id="D5EET9"/>
<dbReference type="RefSeq" id="WP_013048334.1">
    <property type="nucleotide sequence ID" value="NC_014011.1"/>
</dbReference>
<keyword evidence="2" id="KW-1185">Reference proteome</keyword>
<dbReference type="InterPro" id="IPR035958">
    <property type="entry name" value="SecB-like_sf"/>
</dbReference>
<accession>D5EET9</accession>
<dbReference type="EMBL" id="CP001997">
    <property type="protein sequence ID" value="ADE57071.1"/>
    <property type="molecule type" value="Genomic_DNA"/>
</dbReference>
<evidence type="ECO:0008006" key="3">
    <source>
        <dbReference type="Google" id="ProtNLM"/>
    </source>
</evidence>
<evidence type="ECO:0000313" key="2">
    <source>
        <dbReference type="Proteomes" id="UP000002366"/>
    </source>
</evidence>
<proteinExistence type="predicted"/>
<dbReference type="KEGG" id="aco:Amico_0946"/>
<dbReference type="Gene3D" id="3.10.420.10">
    <property type="entry name" value="SecB-like"/>
    <property type="match status" value="1"/>
</dbReference>
<reference evidence="1 2" key="1">
    <citation type="journal article" date="2010" name="Stand. Genomic Sci.">
        <title>Complete genome sequence of Aminobacterium colombiense type strain (ALA-1).</title>
        <authorList>
            <person name="Chertkov O."/>
            <person name="Sikorski J."/>
            <person name="Brambilla E."/>
            <person name="Lapidus A."/>
            <person name="Copeland A."/>
            <person name="Glavina Del Rio T."/>
            <person name="Nolan M."/>
            <person name="Lucas S."/>
            <person name="Tice H."/>
            <person name="Cheng J.F."/>
            <person name="Han C."/>
            <person name="Detter J.C."/>
            <person name="Bruce D."/>
            <person name="Tapia R."/>
            <person name="Goodwin L."/>
            <person name="Pitluck S."/>
            <person name="Liolios K."/>
            <person name="Ivanova N."/>
            <person name="Mavromatis K."/>
            <person name="Ovchinnikova G."/>
            <person name="Pati A."/>
            <person name="Chen A."/>
            <person name="Palaniappan K."/>
            <person name="Land M."/>
            <person name="Hauser L."/>
            <person name="Chang Y.J."/>
            <person name="Jeffries C.D."/>
            <person name="Spring S."/>
            <person name="Rohde M."/>
            <person name="Goker M."/>
            <person name="Bristow J."/>
            <person name="Eisen J.A."/>
            <person name="Markowitz V."/>
            <person name="Hugenholtz P."/>
            <person name="Kyrpides N.C."/>
            <person name="Klenk H.P."/>
        </authorList>
    </citation>
    <scope>NUCLEOTIDE SEQUENCE [LARGE SCALE GENOMIC DNA]</scope>
    <source>
        <strain evidence="2">DSM 12261 / ALA-1</strain>
    </source>
</reference>